<reference evidence="5" key="1">
    <citation type="journal article" date="2019" name="Int. J. Syst. Evol. Microbiol.">
        <title>The Global Catalogue of Microorganisms (GCM) 10K type strain sequencing project: providing services to taxonomists for standard genome sequencing and annotation.</title>
        <authorList>
            <consortium name="The Broad Institute Genomics Platform"/>
            <consortium name="The Broad Institute Genome Sequencing Center for Infectious Disease"/>
            <person name="Wu L."/>
            <person name="Ma J."/>
        </authorList>
    </citation>
    <scope>NUCLEOTIDE SEQUENCE [LARGE SCALE GENOMIC DNA]</scope>
    <source>
        <strain evidence="5">CCUG 54522</strain>
    </source>
</reference>
<protein>
    <submittedName>
        <fullName evidence="4">Phosphopantetheine-binding protein</fullName>
    </submittedName>
</protein>
<evidence type="ECO:0000313" key="4">
    <source>
        <dbReference type="EMBL" id="MFC6041917.1"/>
    </source>
</evidence>
<dbReference type="Gene3D" id="1.10.1200.10">
    <property type="entry name" value="ACP-like"/>
    <property type="match status" value="1"/>
</dbReference>
<dbReference type="Pfam" id="PF00550">
    <property type="entry name" value="PP-binding"/>
    <property type="match status" value="1"/>
</dbReference>
<keyword evidence="2" id="KW-0597">Phosphoprotein</keyword>
<sequence length="81" mass="9048">MEADQSRIEEILVEQWSQLLPEVTVTAESNIFELGAHSLMIGRVASRCRARHGLDLEFAAFFEHPVIRDLARSAAEQVPAS</sequence>
<evidence type="ECO:0000313" key="5">
    <source>
        <dbReference type="Proteomes" id="UP001596135"/>
    </source>
</evidence>
<dbReference type="PANTHER" id="PTHR45527:SF1">
    <property type="entry name" value="FATTY ACID SYNTHASE"/>
    <property type="match status" value="1"/>
</dbReference>
<gene>
    <name evidence="4" type="ORF">ACFPYL_02465</name>
</gene>
<dbReference type="Proteomes" id="UP001596135">
    <property type="component" value="Unassembled WGS sequence"/>
</dbReference>
<accession>A0ABW1LFS2</accession>
<dbReference type="InterPro" id="IPR009081">
    <property type="entry name" value="PP-bd_ACP"/>
</dbReference>
<evidence type="ECO:0000256" key="2">
    <source>
        <dbReference type="ARBA" id="ARBA00022553"/>
    </source>
</evidence>
<evidence type="ECO:0000259" key="3">
    <source>
        <dbReference type="PROSITE" id="PS50075"/>
    </source>
</evidence>
<dbReference type="InterPro" id="IPR020806">
    <property type="entry name" value="PKS_PP-bd"/>
</dbReference>
<organism evidence="4 5">
    <name type="scientific">Nocardioides hankookensis</name>
    <dbReference type="NCBI Taxonomy" id="443157"/>
    <lineage>
        <taxon>Bacteria</taxon>
        <taxon>Bacillati</taxon>
        <taxon>Actinomycetota</taxon>
        <taxon>Actinomycetes</taxon>
        <taxon>Propionibacteriales</taxon>
        <taxon>Nocardioidaceae</taxon>
        <taxon>Nocardioides</taxon>
    </lineage>
</organism>
<comment type="caution">
    <text evidence="4">The sequence shown here is derived from an EMBL/GenBank/DDBJ whole genome shotgun (WGS) entry which is preliminary data.</text>
</comment>
<keyword evidence="1" id="KW-0596">Phosphopantetheine</keyword>
<dbReference type="EMBL" id="JBHSRJ010000001">
    <property type="protein sequence ID" value="MFC6041917.1"/>
    <property type="molecule type" value="Genomic_DNA"/>
</dbReference>
<evidence type="ECO:0000256" key="1">
    <source>
        <dbReference type="ARBA" id="ARBA00022450"/>
    </source>
</evidence>
<dbReference type="PANTHER" id="PTHR45527">
    <property type="entry name" value="NONRIBOSOMAL PEPTIDE SYNTHETASE"/>
    <property type="match status" value="1"/>
</dbReference>
<dbReference type="RefSeq" id="WP_379149978.1">
    <property type="nucleotide sequence ID" value="NZ_JBHSRJ010000001.1"/>
</dbReference>
<dbReference type="SUPFAM" id="SSF47336">
    <property type="entry name" value="ACP-like"/>
    <property type="match status" value="1"/>
</dbReference>
<proteinExistence type="predicted"/>
<dbReference type="InterPro" id="IPR036736">
    <property type="entry name" value="ACP-like_sf"/>
</dbReference>
<dbReference type="PROSITE" id="PS50075">
    <property type="entry name" value="CARRIER"/>
    <property type="match status" value="1"/>
</dbReference>
<name>A0ABW1LFS2_9ACTN</name>
<dbReference type="SMART" id="SM00823">
    <property type="entry name" value="PKS_PP"/>
    <property type="match status" value="1"/>
</dbReference>
<feature type="domain" description="Carrier" evidence="3">
    <location>
        <begin position="3"/>
        <end position="78"/>
    </location>
</feature>
<keyword evidence="5" id="KW-1185">Reference proteome</keyword>